<feature type="region of interest" description="Disordered" evidence="3">
    <location>
        <begin position="639"/>
        <end position="668"/>
    </location>
</feature>
<dbReference type="Proteomes" id="UP000053342">
    <property type="component" value="Unassembled WGS sequence"/>
</dbReference>
<evidence type="ECO:0000313" key="6">
    <source>
        <dbReference type="Proteomes" id="UP000053342"/>
    </source>
</evidence>
<dbReference type="Pfam" id="PF01302">
    <property type="entry name" value="CAP_GLY"/>
    <property type="match status" value="1"/>
</dbReference>
<dbReference type="PROSITE" id="PS51450">
    <property type="entry name" value="LRR"/>
    <property type="match status" value="1"/>
</dbReference>
<dbReference type="EMBL" id="KN847342">
    <property type="protein sequence ID" value="KIW38118.1"/>
    <property type="molecule type" value="Genomic_DNA"/>
</dbReference>
<dbReference type="InterPro" id="IPR001611">
    <property type="entry name" value="Leu-rich_rpt"/>
</dbReference>
<evidence type="ECO:0000256" key="1">
    <source>
        <dbReference type="ARBA" id="ARBA00022614"/>
    </source>
</evidence>
<feature type="domain" description="CAP-Gly" evidence="4">
    <location>
        <begin position="25"/>
        <end position="71"/>
    </location>
</feature>
<dbReference type="STRING" id="215243.A0A0D2D4G1"/>
<dbReference type="InterPro" id="IPR000938">
    <property type="entry name" value="CAP-Gly_domain"/>
</dbReference>
<dbReference type="PANTHER" id="PTHR45617">
    <property type="entry name" value="LEUCINE RICH REPEAT FAMILY PROTEIN"/>
    <property type="match status" value="1"/>
</dbReference>
<keyword evidence="2" id="KW-0677">Repeat</keyword>
<evidence type="ECO:0000313" key="5">
    <source>
        <dbReference type="EMBL" id="KIW38118.1"/>
    </source>
</evidence>
<dbReference type="GeneID" id="27362153"/>
<dbReference type="SMART" id="SM01052">
    <property type="entry name" value="CAP_GLY"/>
    <property type="match status" value="1"/>
</dbReference>
<sequence>MTTKEVYAGQRRSYGGALCTVRWQGLLPGLKGEWLGVEWDDPTRGKHDGQHERIRLFECLSSSPTAASFVRSSRRPDPERTVLEAIKSKYAPPPKASPSAQGSGSGSGADTIAISGKVVEEVGFDRIQAQLSVLADLKIVLVDELAVSGVARRGASRDEIRAAQEDLASTCPNIIELDIGWNAIETWADVGDIVAPLKKLKILKASGLRLRTFKSQTQGFVVSDGAEKDNETPFRNIEELHLGECLLSPEQIVQMLSPSPALFPNLKTLVLSSNNLHFFNKGGRTTDGRSSSSSSSLPGVTTIVLENNKFEDLSWLPNLVGLFPNLSSLSLQGNCVSDFNLDGLRGSDSIKFEGLETLNLARNKIQSYEFIDALPGLFPSLTSLRISKNPLYESVGQGEEDQSQDLAQRQHSRMVDSTNYYLTLARVPGLKSLNYTTITDRDREEGEIYYLSVAEKEIIPLLRTKDNKTSSLAENVEQMAQKARKAYPLYASLCGKYDREDVMARFVDETTQAEKQQTRKDGGATKKASVAAELDNYAPGTLGSRLVDAHFYIPPSSSLLKTTYQRLLPTTVSVYRLKALIAKQFDLPALQFRLVYESHEYDPVEPISKTTRQDNSLAGKQNWDSWGDWDVDDVRNDRERGSYDETETEGNEDGVKESSSSPSSPFIIVRQGQQFKKRETEILDGMRSWGDFLDLTAADGSRRRDVRVRIEPLTDTLK</sequence>
<dbReference type="SUPFAM" id="SSF52047">
    <property type="entry name" value="RNI-like"/>
    <property type="match status" value="1"/>
</dbReference>
<accession>A0A0D2D4G1</accession>
<dbReference type="HOGENOM" id="CLU_017716_3_1_1"/>
<evidence type="ECO:0000259" key="4">
    <source>
        <dbReference type="PROSITE" id="PS50245"/>
    </source>
</evidence>
<dbReference type="Gene3D" id="2.30.30.190">
    <property type="entry name" value="CAP Gly-rich-like domain"/>
    <property type="match status" value="1"/>
</dbReference>
<dbReference type="InterPro" id="IPR036859">
    <property type="entry name" value="CAP-Gly_dom_sf"/>
</dbReference>
<gene>
    <name evidence="5" type="ORF">PV06_10079</name>
</gene>
<proteinExistence type="predicted"/>
<reference evidence="5 6" key="1">
    <citation type="submission" date="2015-01" db="EMBL/GenBank/DDBJ databases">
        <title>The Genome Sequence of Exophiala oligosperma CBS72588.</title>
        <authorList>
            <consortium name="The Broad Institute Genomics Platform"/>
            <person name="Cuomo C."/>
            <person name="de Hoog S."/>
            <person name="Gorbushina A."/>
            <person name="Stielow B."/>
            <person name="Teixiera M."/>
            <person name="Abouelleil A."/>
            <person name="Chapman S.B."/>
            <person name="Priest M."/>
            <person name="Young S.K."/>
            <person name="Wortman J."/>
            <person name="Nusbaum C."/>
            <person name="Birren B."/>
        </authorList>
    </citation>
    <scope>NUCLEOTIDE SEQUENCE [LARGE SCALE GENOMIC DNA]</scope>
    <source>
        <strain evidence="5 6">CBS 72588</strain>
    </source>
</reference>
<dbReference type="Gene3D" id="3.80.10.10">
    <property type="entry name" value="Ribonuclease Inhibitor"/>
    <property type="match status" value="2"/>
</dbReference>
<dbReference type="OrthoDB" id="5273213at2759"/>
<protein>
    <recommendedName>
        <fullName evidence="4">CAP-Gly domain-containing protein</fullName>
    </recommendedName>
</protein>
<name>A0A0D2D4G1_9EURO</name>
<dbReference type="SUPFAM" id="SSF74924">
    <property type="entry name" value="Cap-Gly domain"/>
    <property type="match status" value="1"/>
</dbReference>
<evidence type="ECO:0000256" key="2">
    <source>
        <dbReference type="ARBA" id="ARBA00022737"/>
    </source>
</evidence>
<dbReference type="VEuPathDB" id="FungiDB:PV06_10079"/>
<feature type="region of interest" description="Disordered" evidence="3">
    <location>
        <begin position="87"/>
        <end position="108"/>
    </location>
</feature>
<organism evidence="5 6">
    <name type="scientific">Exophiala oligosperma</name>
    <dbReference type="NCBI Taxonomy" id="215243"/>
    <lineage>
        <taxon>Eukaryota</taxon>
        <taxon>Fungi</taxon>
        <taxon>Dikarya</taxon>
        <taxon>Ascomycota</taxon>
        <taxon>Pezizomycotina</taxon>
        <taxon>Eurotiomycetes</taxon>
        <taxon>Chaetothyriomycetidae</taxon>
        <taxon>Chaetothyriales</taxon>
        <taxon>Herpotrichiellaceae</taxon>
        <taxon>Exophiala</taxon>
    </lineage>
</organism>
<dbReference type="PROSITE" id="PS50245">
    <property type="entry name" value="CAP_GLY_2"/>
    <property type="match status" value="1"/>
</dbReference>
<keyword evidence="6" id="KW-1185">Reference proteome</keyword>
<dbReference type="RefSeq" id="XP_016258334.1">
    <property type="nucleotide sequence ID" value="XM_016411580.1"/>
</dbReference>
<evidence type="ECO:0000256" key="3">
    <source>
        <dbReference type="SAM" id="MobiDB-lite"/>
    </source>
</evidence>
<dbReference type="AlphaFoldDB" id="A0A0D2D4G1"/>
<keyword evidence="1" id="KW-0433">Leucine-rich repeat</keyword>
<dbReference type="InterPro" id="IPR032675">
    <property type="entry name" value="LRR_dom_sf"/>
</dbReference>